<gene>
    <name evidence="3" type="ORF">CLIB1423_06S00166</name>
</gene>
<dbReference type="InterPro" id="IPR013721">
    <property type="entry name" value="STAG"/>
</dbReference>
<feature type="region of interest" description="Disordered" evidence="1">
    <location>
        <begin position="1"/>
        <end position="81"/>
    </location>
</feature>
<dbReference type="OrthoDB" id="498590at2759"/>
<reference evidence="3" key="1">
    <citation type="submission" date="2022-03" db="EMBL/GenBank/DDBJ databases">
        <authorList>
            <person name="Legras J.-L."/>
            <person name="Devillers H."/>
            <person name="Grondin C."/>
        </authorList>
    </citation>
    <scope>NUCLEOTIDE SEQUENCE</scope>
    <source>
        <strain evidence="3">CLIB 1423</strain>
    </source>
</reference>
<keyword evidence="4" id="KW-1185">Reference proteome</keyword>
<sequence length="1122" mass="129095">MPRAVSVDIESSELRRSSRAAKKRQTYVESDDSDESASEAASDDEYKATNVKRAKTASKKRQKKSPSSTSRPSKSSNSSIPKDFEENYLYESLSQPEISIHELTLEWIEAYEEEPLESITTLTNLLLRCCGCIHLLQPHDLQNLDSAADTIAEVQIAFESQKTHEYPFISNNKDLRFFRKNVLELFEELIDISYEKGLLYNNEDDDDDEMDDDSSSLASPLMRNVLTWFTSLSTSTARPLRLISTVILLTIQTKLCHVMVNLISNQEKSQKQLTNIKAKNKKSKAKLDAVTNTIKSYHLQIETINEYFNDISETVFIHRYRDVDPTIRQECLRHLGEWMIIYPDHFFQSSQLRYFGWLLSDPSSQVRNEVVKVLLKLYRNITSSAASNYSLGVGFRQFTERFKRQMMNMSVKDQDANVRVNLMSCLVELQKIGFLDELEIVDISSHFFFILENKNGTEFSTKSKASEDKLKLELAKFISIANIDSYKRSLEKYSIYLENIGEKENEETKSQIEGFMKFNLLIQFLKKCSEYYQKKRKATSNNASKVIHVIFESLYQLPSYHKSWEVLVNYFLFDFTAKLTEGEGLEIKNLLELNSNEDKHYVLSFLLGSLESSKNIKATSTSEEENYESIILKLSNYIPTIQQISIKNADLFLVYMKTWNLILSESDGTKGIFTVLQDLEQTSLFNDLIEKLLKYYQNYEPAITENDELLNIYDEVFVKLLSSYNSIGNGGKVLITPEIRILVQNMVMELAGECTHCAESIFITSSTSEIEQFQSGGVIQFENMYKIASPLLKLGRVGEFINLNGFKQVTTFSQLLISKLQDQVNLERYLTTTPTHFLQNYSNITNTFKIILDFFLTLNSWTLEELMFTPANLQQNFDLEITFANLRHILSLESSLLLSVTSSHIKSSSIVNQLQTLIGVKFIDLLVSMKIFYSKFRKSNEFKNFQFLSDIGDGFFIARLNIEIEQRLLDIFLFKEAVLGKLLDIDLDRSETEDVNLGDLELEENDEFDANDSRFDEDDIADEDNATLTKSQEQKMEEKRNQKVWTAEKEFCVFSMKLFTLVNLSMVDSGLKSRIELNNEKIGGLFSKITKQNNPQSTLNNVEEISTDPVQTDQSIIQTVET</sequence>
<dbReference type="InterPro" id="IPR020839">
    <property type="entry name" value="SCD"/>
</dbReference>
<dbReference type="InterPro" id="IPR039662">
    <property type="entry name" value="Cohesin_Scc3/SA"/>
</dbReference>
<feature type="domain" description="SCD" evidence="2">
    <location>
        <begin position="316"/>
        <end position="409"/>
    </location>
</feature>
<dbReference type="Pfam" id="PF21581">
    <property type="entry name" value="SCD"/>
    <property type="match status" value="1"/>
</dbReference>
<dbReference type="PANTHER" id="PTHR11199:SF0">
    <property type="entry name" value="LD34181P-RELATED"/>
    <property type="match status" value="1"/>
</dbReference>
<dbReference type="InterPro" id="IPR048610">
    <property type="entry name" value="SCC3_C"/>
</dbReference>
<protein>
    <submittedName>
        <fullName evidence="3">Cohesin subunit SCC3</fullName>
    </submittedName>
</protein>
<evidence type="ECO:0000259" key="2">
    <source>
        <dbReference type="PROSITE" id="PS51425"/>
    </source>
</evidence>
<dbReference type="Pfam" id="PF21767">
    <property type="entry name" value="SCC3_C"/>
    <property type="match status" value="1"/>
</dbReference>
<evidence type="ECO:0000313" key="3">
    <source>
        <dbReference type="EMBL" id="CAH2352162.1"/>
    </source>
</evidence>
<dbReference type="GO" id="GO:0003682">
    <property type="term" value="F:chromatin binding"/>
    <property type="evidence" value="ECO:0007669"/>
    <property type="project" value="TreeGrafter"/>
</dbReference>
<dbReference type="SUPFAM" id="SSF48371">
    <property type="entry name" value="ARM repeat"/>
    <property type="match status" value="2"/>
</dbReference>
<comment type="caution">
    <text evidence="3">The sequence shown here is derived from an EMBL/GenBank/DDBJ whole genome shotgun (WGS) entry which is preliminary data.</text>
</comment>
<dbReference type="GO" id="GO:0007062">
    <property type="term" value="P:sister chromatid cohesion"/>
    <property type="evidence" value="ECO:0007669"/>
    <property type="project" value="UniProtKB-ARBA"/>
</dbReference>
<feature type="compositionally biased region" description="Low complexity" evidence="1">
    <location>
        <begin position="65"/>
        <end position="81"/>
    </location>
</feature>
<dbReference type="Gene3D" id="1.25.10.10">
    <property type="entry name" value="Leucine-rich Repeat Variant"/>
    <property type="match status" value="1"/>
</dbReference>
<dbReference type="InterPro" id="IPR011989">
    <property type="entry name" value="ARM-like"/>
</dbReference>
<evidence type="ECO:0000256" key="1">
    <source>
        <dbReference type="SAM" id="MobiDB-lite"/>
    </source>
</evidence>
<dbReference type="GO" id="GO:0005634">
    <property type="term" value="C:nucleus"/>
    <property type="evidence" value="ECO:0007669"/>
    <property type="project" value="TreeGrafter"/>
</dbReference>
<proteinExistence type="predicted"/>
<dbReference type="Pfam" id="PF08514">
    <property type="entry name" value="STAG"/>
    <property type="match status" value="1"/>
</dbReference>
<dbReference type="AlphaFoldDB" id="A0A9P0VX73"/>
<dbReference type="PANTHER" id="PTHR11199">
    <property type="entry name" value="STROMAL ANTIGEN"/>
    <property type="match status" value="1"/>
</dbReference>
<name>A0A9P0VX73_9ASCO</name>
<feature type="compositionally biased region" description="Acidic residues" evidence="1">
    <location>
        <begin position="29"/>
        <end position="43"/>
    </location>
</feature>
<dbReference type="InterPro" id="IPR016024">
    <property type="entry name" value="ARM-type_fold"/>
</dbReference>
<feature type="compositionally biased region" description="Basic residues" evidence="1">
    <location>
        <begin position="50"/>
        <end position="64"/>
    </location>
</feature>
<accession>A0A9P0VX73</accession>
<dbReference type="PROSITE" id="PS51425">
    <property type="entry name" value="SCD"/>
    <property type="match status" value="1"/>
</dbReference>
<dbReference type="GO" id="GO:0000785">
    <property type="term" value="C:chromatin"/>
    <property type="evidence" value="ECO:0007669"/>
    <property type="project" value="TreeGrafter"/>
</dbReference>
<dbReference type="Proteomes" id="UP000837801">
    <property type="component" value="Unassembled WGS sequence"/>
</dbReference>
<dbReference type="EMBL" id="CAKXYY010000006">
    <property type="protein sequence ID" value="CAH2352162.1"/>
    <property type="molecule type" value="Genomic_DNA"/>
</dbReference>
<organism evidence="3 4">
    <name type="scientific">[Candida] railenensis</name>
    <dbReference type="NCBI Taxonomy" id="45579"/>
    <lineage>
        <taxon>Eukaryota</taxon>
        <taxon>Fungi</taxon>
        <taxon>Dikarya</taxon>
        <taxon>Ascomycota</taxon>
        <taxon>Saccharomycotina</taxon>
        <taxon>Pichiomycetes</taxon>
        <taxon>Debaryomycetaceae</taxon>
        <taxon>Kurtzmaniella</taxon>
    </lineage>
</organism>
<dbReference type="GO" id="GO:0008278">
    <property type="term" value="C:cohesin complex"/>
    <property type="evidence" value="ECO:0007669"/>
    <property type="project" value="TreeGrafter"/>
</dbReference>
<evidence type="ECO:0000313" key="4">
    <source>
        <dbReference type="Proteomes" id="UP000837801"/>
    </source>
</evidence>